<evidence type="ECO:0000256" key="4">
    <source>
        <dbReference type="ARBA" id="ARBA00022842"/>
    </source>
</evidence>
<dbReference type="EMBL" id="JALAYX010000004">
    <property type="protein sequence ID" value="MCJ8239822.1"/>
    <property type="molecule type" value="Genomic_DNA"/>
</dbReference>
<dbReference type="Pfam" id="PF03328">
    <property type="entry name" value="HpcH_HpaI"/>
    <property type="match status" value="1"/>
</dbReference>
<keyword evidence="4" id="KW-0460">Magnesium</keyword>
<organism evidence="6 7">
    <name type="scientific">Peteryoungia algae</name>
    <dbReference type="NCBI Taxonomy" id="2919917"/>
    <lineage>
        <taxon>Bacteria</taxon>
        <taxon>Pseudomonadati</taxon>
        <taxon>Pseudomonadota</taxon>
        <taxon>Alphaproteobacteria</taxon>
        <taxon>Hyphomicrobiales</taxon>
        <taxon>Rhizobiaceae</taxon>
        <taxon>Peteryoungia</taxon>
    </lineage>
</organism>
<accession>A0ABT0D338</accession>
<dbReference type="RefSeq" id="WP_245137292.1">
    <property type="nucleotide sequence ID" value="NZ_CP128477.1"/>
</dbReference>
<dbReference type="InterPro" id="IPR040442">
    <property type="entry name" value="Pyrv_kinase-like_dom_sf"/>
</dbReference>
<dbReference type="GO" id="GO:0016829">
    <property type="term" value="F:lyase activity"/>
    <property type="evidence" value="ECO:0007669"/>
    <property type="project" value="UniProtKB-KW"/>
</dbReference>
<keyword evidence="6" id="KW-0456">Lyase</keyword>
<comment type="caution">
    <text evidence="6">The sequence shown here is derived from an EMBL/GenBank/DDBJ whole genome shotgun (WGS) entry which is preliminary data.</text>
</comment>
<evidence type="ECO:0000256" key="2">
    <source>
        <dbReference type="ARBA" id="ARBA00005568"/>
    </source>
</evidence>
<protein>
    <submittedName>
        <fullName evidence="6">CoA ester lyase</fullName>
    </submittedName>
</protein>
<name>A0ABT0D338_9HYPH</name>
<dbReference type="PIRSF" id="PIRSF015582">
    <property type="entry name" value="Cit_lyase_B"/>
    <property type="match status" value="1"/>
</dbReference>
<evidence type="ECO:0000259" key="5">
    <source>
        <dbReference type="Pfam" id="PF03328"/>
    </source>
</evidence>
<comment type="cofactor">
    <cofactor evidence="1">
        <name>Mg(2+)</name>
        <dbReference type="ChEBI" id="CHEBI:18420"/>
    </cofactor>
</comment>
<evidence type="ECO:0000256" key="1">
    <source>
        <dbReference type="ARBA" id="ARBA00001946"/>
    </source>
</evidence>
<reference evidence="6 7" key="1">
    <citation type="submission" date="2022-03" db="EMBL/GenBank/DDBJ databases">
        <title>Rhizobium SSM4.3 sp. nov., isolated from Sediment (Gouqi Island).</title>
        <authorList>
            <person name="Chen G."/>
        </authorList>
    </citation>
    <scope>NUCLEOTIDE SEQUENCE [LARGE SCALE GENOMIC DNA]</scope>
    <source>
        <strain evidence="6 7">SSM4.3</strain>
    </source>
</reference>
<feature type="domain" description="HpcH/HpaI aldolase/citrate lyase" evidence="5">
    <location>
        <begin position="18"/>
        <end position="236"/>
    </location>
</feature>
<dbReference type="Gene3D" id="3.20.20.60">
    <property type="entry name" value="Phosphoenolpyruvate-binding domains"/>
    <property type="match status" value="1"/>
</dbReference>
<keyword evidence="7" id="KW-1185">Reference proteome</keyword>
<dbReference type="InterPro" id="IPR011206">
    <property type="entry name" value="Citrate_lyase_beta/mcl1/mcl2"/>
</dbReference>
<dbReference type="InterPro" id="IPR015813">
    <property type="entry name" value="Pyrv/PenolPyrv_kinase-like_dom"/>
</dbReference>
<gene>
    <name evidence="6" type="ORF">MKJ03_15945</name>
</gene>
<evidence type="ECO:0000256" key="3">
    <source>
        <dbReference type="ARBA" id="ARBA00022723"/>
    </source>
</evidence>
<proteinExistence type="inferred from homology"/>
<dbReference type="PANTHER" id="PTHR11105:SF0">
    <property type="entry name" value="CITRAMALYL-COA LYASE, MITOCHONDRIAL"/>
    <property type="match status" value="1"/>
</dbReference>
<keyword evidence="3" id="KW-0479">Metal-binding</keyword>
<comment type="similarity">
    <text evidence="2">Belongs to the HpcH/HpaI aldolase family.</text>
</comment>
<dbReference type="Proteomes" id="UP001522662">
    <property type="component" value="Unassembled WGS sequence"/>
</dbReference>
<dbReference type="InterPro" id="IPR005000">
    <property type="entry name" value="Aldolase/citrate-lyase_domain"/>
</dbReference>
<dbReference type="PANTHER" id="PTHR11105">
    <property type="entry name" value="CITRATE LYASE SUBUNIT BETA-RELATED"/>
    <property type="match status" value="1"/>
</dbReference>
<dbReference type="SUPFAM" id="SSF51621">
    <property type="entry name" value="Phosphoenolpyruvate/pyruvate domain"/>
    <property type="match status" value="1"/>
</dbReference>
<evidence type="ECO:0000313" key="6">
    <source>
        <dbReference type="EMBL" id="MCJ8239822.1"/>
    </source>
</evidence>
<dbReference type="InterPro" id="IPR040186">
    <property type="entry name" value="Citramalyl-CoA_lyase"/>
</dbReference>
<evidence type="ECO:0000313" key="7">
    <source>
        <dbReference type="Proteomes" id="UP001522662"/>
    </source>
</evidence>
<sequence>MTSEPFSFRFHHPSRLRRSVLTVPAVNERALQKVPSLDCDAVIFDLEDSVAEDRKAEARDKLLTFLTNSDLGHRERIIRINATDTPHFLEDMNLILAAAPDAVLLPKVEEPVTVQDVADRLGEHAAAEGLRIWAMIETPRGILNGAAIASAGRTSDSRLDALVVGLNDLRKATGIPEAPGRTYLVPYLMQVVLAARAYGLDVIDSVSNDFRDLEALSAECAQGRGMGFDGKMLIHPAQISPANQHFGPDEAAIIDARIVANAFADPAHAGLNVINIDGRMIEKLHAEEATRLLAKVALIDARKDKSP</sequence>